<accession>A0A182ND35</accession>
<proteinExistence type="predicted"/>
<name>A0A182ND35_9DIPT</name>
<dbReference type="VEuPathDB" id="VectorBase:ADIR005549"/>
<reference evidence="3" key="1">
    <citation type="submission" date="2013-03" db="EMBL/GenBank/DDBJ databases">
        <title>The Genome Sequence of Anopheles dirus WRAIR2.</title>
        <authorList>
            <consortium name="The Broad Institute Genomics Platform"/>
            <person name="Neafsey D.E."/>
            <person name="Walton C."/>
            <person name="Walker B."/>
            <person name="Young S.K."/>
            <person name="Zeng Q."/>
            <person name="Gargeya S."/>
            <person name="Fitzgerald M."/>
            <person name="Haas B."/>
            <person name="Abouelleil A."/>
            <person name="Allen A.W."/>
            <person name="Alvarado L."/>
            <person name="Arachchi H.M."/>
            <person name="Berlin A.M."/>
            <person name="Chapman S.B."/>
            <person name="Gainer-Dewar J."/>
            <person name="Goldberg J."/>
            <person name="Griggs A."/>
            <person name="Gujja S."/>
            <person name="Hansen M."/>
            <person name="Howarth C."/>
            <person name="Imamovic A."/>
            <person name="Ireland A."/>
            <person name="Larimer J."/>
            <person name="McCowan C."/>
            <person name="Murphy C."/>
            <person name="Pearson M."/>
            <person name="Poon T.W."/>
            <person name="Priest M."/>
            <person name="Roberts A."/>
            <person name="Saif S."/>
            <person name="Shea T."/>
            <person name="Sisk P."/>
            <person name="Sykes S."/>
            <person name="Wortman J."/>
            <person name="Nusbaum C."/>
            <person name="Birren B."/>
        </authorList>
    </citation>
    <scope>NUCLEOTIDE SEQUENCE [LARGE SCALE GENOMIC DNA]</scope>
    <source>
        <strain evidence="3">WRAIR2</strain>
    </source>
</reference>
<feature type="transmembrane region" description="Helical" evidence="1">
    <location>
        <begin position="35"/>
        <end position="55"/>
    </location>
</feature>
<evidence type="ECO:0000313" key="3">
    <source>
        <dbReference type="Proteomes" id="UP000075884"/>
    </source>
</evidence>
<protein>
    <submittedName>
        <fullName evidence="2">Uncharacterized protein</fullName>
    </submittedName>
</protein>
<sequence>MEQHFVAPCEAATATAPLTATAAGTDVLATVSAPFSAFTTFASGSAMLLLLPLLYNGTRKNEIISKSVRETK</sequence>
<dbReference type="Proteomes" id="UP000075884">
    <property type="component" value="Unassembled WGS sequence"/>
</dbReference>
<reference evidence="2" key="2">
    <citation type="submission" date="2020-05" db="UniProtKB">
        <authorList>
            <consortium name="EnsemblMetazoa"/>
        </authorList>
    </citation>
    <scope>IDENTIFICATION</scope>
    <source>
        <strain evidence="2">WRAIR2</strain>
    </source>
</reference>
<evidence type="ECO:0000313" key="2">
    <source>
        <dbReference type="EnsemblMetazoa" id="ADIR005549-PA"/>
    </source>
</evidence>
<keyword evidence="3" id="KW-1185">Reference proteome</keyword>
<dbReference type="AlphaFoldDB" id="A0A182ND35"/>
<evidence type="ECO:0000256" key="1">
    <source>
        <dbReference type="SAM" id="Phobius"/>
    </source>
</evidence>
<keyword evidence="1" id="KW-0812">Transmembrane</keyword>
<keyword evidence="1" id="KW-1133">Transmembrane helix</keyword>
<keyword evidence="1" id="KW-0472">Membrane</keyword>
<dbReference type="EnsemblMetazoa" id="ADIR005549-RA">
    <property type="protein sequence ID" value="ADIR005549-PA"/>
    <property type="gene ID" value="ADIR005549"/>
</dbReference>
<organism evidence="2 3">
    <name type="scientific">Anopheles dirus</name>
    <dbReference type="NCBI Taxonomy" id="7168"/>
    <lineage>
        <taxon>Eukaryota</taxon>
        <taxon>Metazoa</taxon>
        <taxon>Ecdysozoa</taxon>
        <taxon>Arthropoda</taxon>
        <taxon>Hexapoda</taxon>
        <taxon>Insecta</taxon>
        <taxon>Pterygota</taxon>
        <taxon>Neoptera</taxon>
        <taxon>Endopterygota</taxon>
        <taxon>Diptera</taxon>
        <taxon>Nematocera</taxon>
        <taxon>Culicoidea</taxon>
        <taxon>Culicidae</taxon>
        <taxon>Anophelinae</taxon>
        <taxon>Anopheles</taxon>
    </lineage>
</organism>